<name>A0A2G9GY51_9LAMI</name>
<evidence type="ECO:0000313" key="2">
    <source>
        <dbReference type="Proteomes" id="UP000231279"/>
    </source>
</evidence>
<sequence>MEPTDHVCSLSQLQRHTTLGYIVGRRNFNSFLEKDNVLILHFLGNIVKLGCRTLQSYMEIHS</sequence>
<comment type="caution">
    <text evidence="1">The sequence shown here is derived from an EMBL/GenBank/DDBJ whole genome shotgun (WGS) entry which is preliminary data.</text>
</comment>
<dbReference type="Proteomes" id="UP000231279">
    <property type="component" value="Unassembled WGS sequence"/>
</dbReference>
<gene>
    <name evidence="1" type="ORF">CDL12_17272</name>
</gene>
<proteinExistence type="predicted"/>
<keyword evidence="2" id="KW-1185">Reference proteome</keyword>
<dbReference type="AlphaFoldDB" id="A0A2G9GY51"/>
<evidence type="ECO:0000313" key="1">
    <source>
        <dbReference type="EMBL" id="PIN10145.1"/>
    </source>
</evidence>
<dbReference type="EMBL" id="NKXS01003314">
    <property type="protein sequence ID" value="PIN10145.1"/>
    <property type="molecule type" value="Genomic_DNA"/>
</dbReference>
<reference evidence="2" key="1">
    <citation type="journal article" date="2018" name="Gigascience">
        <title>Genome assembly of the Pink Ipe (Handroanthus impetiginosus, Bignoniaceae), a highly valued, ecologically keystone Neotropical timber forest tree.</title>
        <authorList>
            <person name="Silva-Junior O.B."/>
            <person name="Grattapaglia D."/>
            <person name="Novaes E."/>
            <person name="Collevatti R.G."/>
        </authorList>
    </citation>
    <scope>NUCLEOTIDE SEQUENCE [LARGE SCALE GENOMIC DNA]</scope>
    <source>
        <strain evidence="2">cv. UFG-1</strain>
    </source>
</reference>
<organism evidence="1 2">
    <name type="scientific">Handroanthus impetiginosus</name>
    <dbReference type="NCBI Taxonomy" id="429701"/>
    <lineage>
        <taxon>Eukaryota</taxon>
        <taxon>Viridiplantae</taxon>
        <taxon>Streptophyta</taxon>
        <taxon>Embryophyta</taxon>
        <taxon>Tracheophyta</taxon>
        <taxon>Spermatophyta</taxon>
        <taxon>Magnoliopsida</taxon>
        <taxon>eudicotyledons</taxon>
        <taxon>Gunneridae</taxon>
        <taxon>Pentapetalae</taxon>
        <taxon>asterids</taxon>
        <taxon>lamiids</taxon>
        <taxon>Lamiales</taxon>
        <taxon>Bignoniaceae</taxon>
        <taxon>Crescentiina</taxon>
        <taxon>Tabebuia alliance</taxon>
        <taxon>Handroanthus</taxon>
    </lineage>
</organism>
<accession>A0A2G9GY51</accession>
<protein>
    <submittedName>
        <fullName evidence="1">Uncharacterized protein</fullName>
    </submittedName>
</protein>